<dbReference type="PANTHER" id="PTHR24410:SF23">
    <property type="entry name" value="BTB DOMAIN-CONTAINING PROTEIN-RELATED"/>
    <property type="match status" value="1"/>
</dbReference>
<dbReference type="CDD" id="cd18186">
    <property type="entry name" value="BTB_POZ_ZBTB_KLHL-like"/>
    <property type="match status" value="1"/>
</dbReference>
<dbReference type="InterPro" id="IPR011333">
    <property type="entry name" value="SKP1/BTB/POZ_sf"/>
</dbReference>
<keyword evidence="3" id="KW-1185">Reference proteome</keyword>
<dbReference type="Pfam" id="PF00651">
    <property type="entry name" value="BTB"/>
    <property type="match status" value="1"/>
</dbReference>
<organism evidence="2 3">
    <name type="scientific">Rhizophagus irregularis (strain DAOM 197198w)</name>
    <name type="common">Glomus intraradices</name>
    <dbReference type="NCBI Taxonomy" id="1432141"/>
    <lineage>
        <taxon>Eukaryota</taxon>
        <taxon>Fungi</taxon>
        <taxon>Fungi incertae sedis</taxon>
        <taxon>Mucoromycota</taxon>
        <taxon>Glomeromycotina</taxon>
        <taxon>Glomeromycetes</taxon>
        <taxon>Glomerales</taxon>
        <taxon>Glomeraceae</taxon>
        <taxon>Rhizophagus</taxon>
    </lineage>
</organism>
<evidence type="ECO:0000313" key="2">
    <source>
        <dbReference type="EMBL" id="EXX50193.1"/>
    </source>
</evidence>
<evidence type="ECO:0000313" key="3">
    <source>
        <dbReference type="Proteomes" id="UP000022910"/>
    </source>
</evidence>
<proteinExistence type="predicted"/>
<dbReference type="OrthoDB" id="2318115at2759"/>
<dbReference type="PANTHER" id="PTHR24410">
    <property type="entry name" value="HL07962P-RELATED"/>
    <property type="match status" value="1"/>
</dbReference>
<dbReference type="InterPro" id="IPR051481">
    <property type="entry name" value="BTB-POZ/Galectin-3-binding"/>
</dbReference>
<dbReference type="Gene3D" id="3.30.710.10">
    <property type="entry name" value="Potassium Channel Kv1.1, Chain A"/>
    <property type="match status" value="1"/>
</dbReference>
<dbReference type="Proteomes" id="UP000022910">
    <property type="component" value="Unassembled WGS sequence"/>
</dbReference>
<gene>
    <name evidence="2" type="ORF">RirG_273200</name>
</gene>
<dbReference type="AlphaFoldDB" id="A0A015L5X3"/>
<dbReference type="HOGENOM" id="CLU_021542_0_1_1"/>
<name>A0A015L5X3_RHIIW</name>
<dbReference type="STRING" id="1432141.A0A015L5X3"/>
<feature type="domain" description="BTB" evidence="1">
    <location>
        <begin position="23"/>
        <end position="94"/>
    </location>
</feature>
<comment type="caution">
    <text evidence="2">The sequence shown here is derived from an EMBL/GenBank/DDBJ whole genome shotgun (WGS) entry which is preliminary data.</text>
</comment>
<dbReference type="SUPFAM" id="SSF54695">
    <property type="entry name" value="POZ domain"/>
    <property type="match status" value="1"/>
</dbReference>
<evidence type="ECO:0000259" key="1">
    <source>
        <dbReference type="PROSITE" id="PS50097"/>
    </source>
</evidence>
<dbReference type="InterPro" id="IPR000210">
    <property type="entry name" value="BTB/POZ_dom"/>
</dbReference>
<dbReference type="PROSITE" id="PS50097">
    <property type="entry name" value="BTB"/>
    <property type="match status" value="1"/>
</dbReference>
<reference evidence="2 3" key="1">
    <citation type="submission" date="2014-02" db="EMBL/GenBank/DDBJ databases">
        <title>Single nucleus genome sequencing reveals high similarity among nuclei of an endomycorrhizal fungus.</title>
        <authorList>
            <person name="Lin K."/>
            <person name="Geurts R."/>
            <person name="Zhang Z."/>
            <person name="Limpens E."/>
            <person name="Saunders D.G."/>
            <person name="Mu D."/>
            <person name="Pang E."/>
            <person name="Cao H."/>
            <person name="Cha H."/>
            <person name="Lin T."/>
            <person name="Zhou Q."/>
            <person name="Shang Y."/>
            <person name="Li Y."/>
            <person name="Ivanov S."/>
            <person name="Sharma T."/>
            <person name="Velzen R.V."/>
            <person name="Ruijter N.D."/>
            <person name="Aanen D.K."/>
            <person name="Win J."/>
            <person name="Kamoun S."/>
            <person name="Bisseling T."/>
            <person name="Huang S."/>
        </authorList>
    </citation>
    <scope>NUCLEOTIDE SEQUENCE [LARGE SCALE GENOMIC DNA]</scope>
    <source>
        <strain evidence="3">DAOM197198w</strain>
    </source>
</reference>
<protein>
    <recommendedName>
        <fullName evidence="1">BTB domain-containing protein</fullName>
    </recommendedName>
</protein>
<dbReference type="EMBL" id="JEMT01030160">
    <property type="protein sequence ID" value="EXX50193.1"/>
    <property type="molecule type" value="Genomic_DNA"/>
</dbReference>
<sequence length="470" mass="54701">MTGEFWADVIDDYEKLFDTEEGYDTIFYVGENGNVVHAHSVILRIRSQYFRTAFSNKRVDKNNGMFIFSKRNIDLQVFKIILKFIYCGNVKLTDLQGSEILKIIIGSEEFNVQQLINYAKKFLNENKLKFLVSQPIEIFKIIHKNSSLFTKLWDDYLEIICVKPEIIFSSKKFPSIDESLLKDLLKCKAYKIEESKIWENVLKWGISKHPTFDQNINNLNKEQLKILKVTLNDIIPLIEFDYFDSTDVYQKVLPYKKLLSKDMINYLLKKFLDKSNSIRCCHRTRYHKVSPSIMLTPYHCAVFANWIDKESNSHYKIHNNPYKFKLLISKHVDKGMNLFPVFQSALSRAKATLIVARIKDSDKLVGGYNPNGFSRQKSNKFARDSFLFYFGDKDEVKSGRCGYVSQPENAVYYNERLEPAFGNGPDLLCKNDGNWTSKPTSYPSIGIPSNFEILHYEAFQVIKDCEISNV</sequence>
<accession>A0A015L5X3</accession>
<dbReference type="SMART" id="SM00225">
    <property type="entry name" value="BTB"/>
    <property type="match status" value="1"/>
</dbReference>